<dbReference type="Pfam" id="PF06979">
    <property type="entry name" value="TMEM70"/>
    <property type="match status" value="1"/>
</dbReference>
<dbReference type="PANTHER" id="PTHR14549">
    <property type="entry name" value="TRANSMEMBRANE PROTEIN 223"/>
    <property type="match status" value="1"/>
</dbReference>
<feature type="transmembrane region" description="Helical" evidence="1">
    <location>
        <begin position="56"/>
        <end position="76"/>
    </location>
</feature>
<sequence length="224" mass="25654">MFVFSTCGHQRKTFVLLFSRLRFYKLLHKAKLSSHPRKKDTPVKEVTLYYYNRQKFFRLVGLACASQFVFWAWMAYFQLSRVQFADLLNLESKKSQEKILDVSSKPGVSWKVVRFVEERPVLLASVAIAVGLFFTTSGWIYSLRSVNRLVLQGNNVRVVTHTPLGGTRSLTVPISEVSCSGSRIGTKPQVTLKLKGHSFFFLVDKEGEFLQPTLFDKTVGVKRF</sequence>
<dbReference type="InterPro" id="IPR045325">
    <property type="entry name" value="TMEM70/TMEM186/TMEM223"/>
</dbReference>
<name>A0ABN8MBF1_9CNID</name>
<dbReference type="InterPro" id="IPR026100">
    <property type="entry name" value="Tmem223"/>
</dbReference>
<comment type="caution">
    <text evidence="2">The sequence shown here is derived from an EMBL/GenBank/DDBJ whole genome shotgun (WGS) entry which is preliminary data.</text>
</comment>
<gene>
    <name evidence="2" type="ORF">PEVE_00025847</name>
</gene>
<protein>
    <recommendedName>
        <fullName evidence="4">Transmembrane protein 223</fullName>
    </recommendedName>
</protein>
<evidence type="ECO:0000256" key="1">
    <source>
        <dbReference type="SAM" id="Phobius"/>
    </source>
</evidence>
<dbReference type="EMBL" id="CALNXI010000349">
    <property type="protein sequence ID" value="CAH3025369.1"/>
    <property type="molecule type" value="Genomic_DNA"/>
</dbReference>
<feature type="transmembrane region" description="Helical" evidence="1">
    <location>
        <begin position="121"/>
        <end position="141"/>
    </location>
</feature>
<evidence type="ECO:0000313" key="3">
    <source>
        <dbReference type="Proteomes" id="UP001159427"/>
    </source>
</evidence>
<organism evidence="2 3">
    <name type="scientific">Porites evermanni</name>
    <dbReference type="NCBI Taxonomy" id="104178"/>
    <lineage>
        <taxon>Eukaryota</taxon>
        <taxon>Metazoa</taxon>
        <taxon>Cnidaria</taxon>
        <taxon>Anthozoa</taxon>
        <taxon>Hexacorallia</taxon>
        <taxon>Scleractinia</taxon>
        <taxon>Fungiina</taxon>
        <taxon>Poritidae</taxon>
        <taxon>Porites</taxon>
    </lineage>
</organism>
<keyword evidence="3" id="KW-1185">Reference proteome</keyword>
<keyword evidence="1" id="KW-0812">Transmembrane</keyword>
<reference evidence="2 3" key="1">
    <citation type="submission" date="2022-05" db="EMBL/GenBank/DDBJ databases">
        <authorList>
            <consortium name="Genoscope - CEA"/>
            <person name="William W."/>
        </authorList>
    </citation>
    <scope>NUCLEOTIDE SEQUENCE [LARGE SCALE GENOMIC DNA]</scope>
</reference>
<dbReference type="PANTHER" id="PTHR14549:SF2">
    <property type="entry name" value="TRANSMEMBRANE PROTEIN 223"/>
    <property type="match status" value="1"/>
</dbReference>
<keyword evidence="1" id="KW-1133">Transmembrane helix</keyword>
<proteinExistence type="predicted"/>
<dbReference type="Proteomes" id="UP001159427">
    <property type="component" value="Unassembled WGS sequence"/>
</dbReference>
<keyword evidence="1" id="KW-0472">Membrane</keyword>
<accession>A0ABN8MBF1</accession>
<evidence type="ECO:0000313" key="2">
    <source>
        <dbReference type="EMBL" id="CAH3025369.1"/>
    </source>
</evidence>
<evidence type="ECO:0008006" key="4">
    <source>
        <dbReference type="Google" id="ProtNLM"/>
    </source>
</evidence>